<keyword evidence="1" id="KW-0472">Membrane</keyword>
<protein>
    <submittedName>
        <fullName evidence="2">Uncharacterized protein</fullName>
    </submittedName>
</protein>
<feature type="transmembrane region" description="Helical" evidence="1">
    <location>
        <begin position="55"/>
        <end position="78"/>
    </location>
</feature>
<dbReference type="EMBL" id="LAZR01000428">
    <property type="protein sequence ID" value="KKN69323.1"/>
    <property type="molecule type" value="Genomic_DNA"/>
</dbReference>
<evidence type="ECO:0000256" key="1">
    <source>
        <dbReference type="SAM" id="Phobius"/>
    </source>
</evidence>
<evidence type="ECO:0000313" key="2">
    <source>
        <dbReference type="EMBL" id="KKN69323.1"/>
    </source>
</evidence>
<accession>A0A0F9VUC4</accession>
<keyword evidence="1" id="KW-1133">Transmembrane helix</keyword>
<organism evidence="2">
    <name type="scientific">marine sediment metagenome</name>
    <dbReference type="NCBI Taxonomy" id="412755"/>
    <lineage>
        <taxon>unclassified sequences</taxon>
        <taxon>metagenomes</taxon>
        <taxon>ecological metagenomes</taxon>
    </lineage>
</organism>
<reference evidence="2" key="1">
    <citation type="journal article" date="2015" name="Nature">
        <title>Complex archaea that bridge the gap between prokaryotes and eukaryotes.</title>
        <authorList>
            <person name="Spang A."/>
            <person name="Saw J.H."/>
            <person name="Jorgensen S.L."/>
            <person name="Zaremba-Niedzwiedzka K."/>
            <person name="Martijn J."/>
            <person name="Lind A.E."/>
            <person name="van Eijk R."/>
            <person name="Schleper C."/>
            <person name="Guy L."/>
            <person name="Ettema T.J."/>
        </authorList>
    </citation>
    <scope>NUCLEOTIDE SEQUENCE</scope>
</reference>
<dbReference type="AlphaFoldDB" id="A0A0F9VUC4"/>
<comment type="caution">
    <text evidence="2">The sequence shown here is derived from an EMBL/GenBank/DDBJ whole genome shotgun (WGS) entry which is preliminary data.</text>
</comment>
<proteinExistence type="predicted"/>
<keyword evidence="1" id="KW-0812">Transmembrane</keyword>
<sequence length="83" mass="9436">MKFTKILILVMLQFFLLSGFWAIDIGASAMCWEQQTSGVGQAQGLAFIRSASNQYHIGLGLVYIVFFIQLAWMLYIILGRKEE</sequence>
<name>A0A0F9VUC4_9ZZZZ</name>
<gene>
    <name evidence="2" type="ORF">LCGC14_0441820</name>
</gene>